<organism evidence="2 4">
    <name type="scientific">Nocardia cyriacigeorgica</name>
    <dbReference type="NCBI Taxonomy" id="135487"/>
    <lineage>
        <taxon>Bacteria</taxon>
        <taxon>Bacillati</taxon>
        <taxon>Actinomycetota</taxon>
        <taxon>Actinomycetes</taxon>
        <taxon>Mycobacteriales</taxon>
        <taxon>Nocardiaceae</taxon>
        <taxon>Nocardia</taxon>
    </lineage>
</organism>
<name>A0A6P1DB57_9NOCA</name>
<accession>A0A6P1DB57</accession>
<evidence type="ECO:0000313" key="2">
    <source>
        <dbReference type="EMBL" id="NEW45542.1"/>
    </source>
</evidence>
<evidence type="ECO:0008006" key="6">
    <source>
        <dbReference type="Google" id="ProtNLM"/>
    </source>
</evidence>
<protein>
    <recommendedName>
        <fullName evidence="6">Secreted protein</fullName>
    </recommendedName>
</protein>
<dbReference type="EMBL" id="JAAGUZ010000033">
    <property type="protein sequence ID" value="NEW45542.1"/>
    <property type="molecule type" value="Genomic_DNA"/>
</dbReference>
<gene>
    <name evidence="2" type="ORF">GV789_13925</name>
    <name evidence="3" type="ORF">GV794_04140</name>
</gene>
<feature type="chain" id="PRO_5026746533" description="Secreted protein" evidence="1">
    <location>
        <begin position="28"/>
        <end position="78"/>
    </location>
</feature>
<comment type="caution">
    <text evidence="2">The sequence shown here is derived from an EMBL/GenBank/DDBJ whole genome shotgun (WGS) entry which is preliminary data.</text>
</comment>
<dbReference type="RefSeq" id="WP_163824033.1">
    <property type="nucleotide sequence ID" value="NZ_JAAGUX010000004.1"/>
</dbReference>
<evidence type="ECO:0000313" key="4">
    <source>
        <dbReference type="Proteomes" id="UP000468928"/>
    </source>
</evidence>
<dbReference type="EMBL" id="JAAGUX010000004">
    <property type="protein sequence ID" value="NEW54863.1"/>
    <property type="molecule type" value="Genomic_DNA"/>
</dbReference>
<evidence type="ECO:0000313" key="5">
    <source>
        <dbReference type="Proteomes" id="UP000470876"/>
    </source>
</evidence>
<reference evidence="4 5" key="1">
    <citation type="submission" date="2020-01" db="EMBL/GenBank/DDBJ databases">
        <title>Genetics and antimicrobial susceptibilities of Nocardia species isolated from the soil; a comparison with species isolated from humans.</title>
        <authorList>
            <person name="Carrasco G."/>
            <person name="Monzon S."/>
            <person name="Sansegundo M."/>
            <person name="Garcia E."/>
            <person name="Garrido N."/>
            <person name="Medina M.J."/>
            <person name="Villalon P."/>
            <person name="Ramirez-Arocha A.C."/>
            <person name="Jimenez P."/>
            <person name="Cuesta I."/>
            <person name="Valdezate S."/>
        </authorList>
    </citation>
    <scope>NUCLEOTIDE SEQUENCE [LARGE SCALE GENOMIC DNA]</scope>
    <source>
        <strain evidence="2 4">CNM20110639</strain>
        <strain evidence="3 5">CNM20110649</strain>
    </source>
</reference>
<dbReference type="AlphaFoldDB" id="A0A6P1DB57"/>
<keyword evidence="1" id="KW-0732">Signal</keyword>
<feature type="signal peptide" evidence="1">
    <location>
        <begin position="1"/>
        <end position="27"/>
    </location>
</feature>
<evidence type="ECO:0000313" key="3">
    <source>
        <dbReference type="EMBL" id="NEW54863.1"/>
    </source>
</evidence>
<proteinExistence type="predicted"/>
<sequence length="78" mass="7388">MSIKRALHTAALAVILGVTVAGATATAAPLALEPAAPVANAPVDDSGTGSASGSADFVLNTLELLAGIGRGCMPGAAC</sequence>
<keyword evidence="5" id="KW-1185">Reference proteome</keyword>
<evidence type="ECO:0000256" key="1">
    <source>
        <dbReference type="SAM" id="SignalP"/>
    </source>
</evidence>
<dbReference type="Proteomes" id="UP000470876">
    <property type="component" value="Unassembled WGS sequence"/>
</dbReference>
<dbReference type="Proteomes" id="UP000468928">
    <property type="component" value="Unassembled WGS sequence"/>
</dbReference>